<dbReference type="RefSeq" id="WP_198711193.1">
    <property type="nucleotide sequence ID" value="NZ_JAGSOW010000001.1"/>
</dbReference>
<accession>A0AB35JHZ6</accession>
<evidence type="ECO:0000313" key="1">
    <source>
        <dbReference type="EMBL" id="MDC3734596.1"/>
    </source>
</evidence>
<dbReference type="EMBL" id="JAGSOW010000001">
    <property type="protein sequence ID" value="MDC3734596.1"/>
    <property type="molecule type" value="Genomic_DNA"/>
</dbReference>
<proteinExistence type="predicted"/>
<dbReference type="AlphaFoldDB" id="A0AB35JHZ6"/>
<dbReference type="Proteomes" id="UP001220207">
    <property type="component" value="Unassembled WGS sequence"/>
</dbReference>
<gene>
    <name evidence="1" type="ORF">KDL27_02205</name>
</gene>
<protein>
    <submittedName>
        <fullName evidence="1">Uncharacterized protein</fullName>
    </submittedName>
</protein>
<organism evidence="1 2">
    <name type="scientific">Pseudomonas syringae pv. syringae</name>
    <dbReference type="NCBI Taxonomy" id="321"/>
    <lineage>
        <taxon>Bacteria</taxon>
        <taxon>Pseudomonadati</taxon>
        <taxon>Pseudomonadota</taxon>
        <taxon>Gammaproteobacteria</taxon>
        <taxon>Pseudomonadales</taxon>
        <taxon>Pseudomonadaceae</taxon>
        <taxon>Pseudomonas</taxon>
        <taxon>Pseudomonas syringae</taxon>
    </lineage>
</organism>
<reference evidence="1" key="1">
    <citation type="submission" date="2021-04" db="EMBL/GenBank/DDBJ databases">
        <title>Genome Sequence and Comparative Genome Analysis of Pseudomonas syringae pv. syringae strains EC33 and LMG5496 isolated from Citrus plants from Tunisia and Greece.</title>
        <authorList>
            <person name="Abdellatif E."/>
            <person name="Baeyen S."/>
        </authorList>
    </citation>
    <scope>NUCLEOTIDE SEQUENCE</scope>
    <source>
        <strain evidence="1">LMG 5496</strain>
    </source>
</reference>
<comment type="caution">
    <text evidence="1">The sequence shown here is derived from an EMBL/GenBank/DDBJ whole genome shotgun (WGS) entry which is preliminary data.</text>
</comment>
<name>A0AB35JHZ6_PSESY</name>
<evidence type="ECO:0000313" key="2">
    <source>
        <dbReference type="Proteomes" id="UP001220207"/>
    </source>
</evidence>
<sequence>MTRDTENWVKQAEKEVHACLNYGSVLHDKTPTSKELELAYQHGDLSDQVSYMRRFAAALNELAEALEAQDDSDDEPAVVLQIYQTPSGLWVGRLLSDTEELGECAACTSPDAVAYEARKSGIIPDRVEILETAPVTEVEEWHVPAPSIER</sequence>